<proteinExistence type="predicted"/>
<organism evidence="1 2">
    <name type="scientific">Brassica cretica</name>
    <name type="common">Mustard</name>
    <dbReference type="NCBI Taxonomy" id="69181"/>
    <lineage>
        <taxon>Eukaryota</taxon>
        <taxon>Viridiplantae</taxon>
        <taxon>Streptophyta</taxon>
        <taxon>Embryophyta</taxon>
        <taxon>Tracheophyta</taxon>
        <taxon>Spermatophyta</taxon>
        <taxon>Magnoliopsida</taxon>
        <taxon>eudicotyledons</taxon>
        <taxon>Gunneridae</taxon>
        <taxon>Pentapetalae</taxon>
        <taxon>rosids</taxon>
        <taxon>malvids</taxon>
        <taxon>Brassicales</taxon>
        <taxon>Brassicaceae</taxon>
        <taxon>Brassiceae</taxon>
        <taxon>Brassica</taxon>
    </lineage>
</organism>
<sequence length="58" mass="6776">MLKTMTDGHGLGPPCKRRRVEHEPVRDEFWQRVLNTLGQIKCNTDQMIKLLTDDGPWI</sequence>
<reference evidence="1" key="1">
    <citation type="submission" date="2019-12" db="EMBL/GenBank/DDBJ databases">
        <title>Genome sequencing and annotation of Brassica cretica.</title>
        <authorList>
            <person name="Studholme D.J."/>
            <person name="Sarris P."/>
        </authorList>
    </citation>
    <scope>NUCLEOTIDE SEQUENCE</scope>
    <source>
        <strain evidence="1">PFS-109/04</strain>
        <tissue evidence="1">Leaf</tissue>
    </source>
</reference>
<dbReference type="EMBL" id="QGKX02001347">
    <property type="protein sequence ID" value="KAF3521309.1"/>
    <property type="molecule type" value="Genomic_DNA"/>
</dbReference>
<gene>
    <name evidence="1" type="ORF">F2Q69_00050649</name>
</gene>
<dbReference type="Proteomes" id="UP000712600">
    <property type="component" value="Unassembled WGS sequence"/>
</dbReference>
<protein>
    <submittedName>
        <fullName evidence="1">Uncharacterized protein</fullName>
    </submittedName>
</protein>
<dbReference type="AlphaFoldDB" id="A0A8S9PKE3"/>
<comment type="caution">
    <text evidence="1">The sequence shown here is derived from an EMBL/GenBank/DDBJ whole genome shotgun (WGS) entry which is preliminary data.</text>
</comment>
<name>A0A8S9PKE3_BRACR</name>
<evidence type="ECO:0000313" key="2">
    <source>
        <dbReference type="Proteomes" id="UP000712600"/>
    </source>
</evidence>
<evidence type="ECO:0000313" key="1">
    <source>
        <dbReference type="EMBL" id="KAF3521309.1"/>
    </source>
</evidence>
<accession>A0A8S9PKE3</accession>